<dbReference type="InterPro" id="IPR005484">
    <property type="entry name" value="Ribosomal_uL18_bac/plant/anim"/>
</dbReference>
<dbReference type="FunFam" id="3.30.420.100:FF:000001">
    <property type="entry name" value="50S ribosomal protein L18"/>
    <property type="match status" value="1"/>
</dbReference>
<dbReference type="NCBIfam" id="TIGR00060">
    <property type="entry name" value="L18_bact"/>
    <property type="match status" value="1"/>
</dbReference>
<keyword evidence="2" id="KW-0699">rRNA-binding</keyword>
<dbReference type="EMBL" id="UOGJ01000120">
    <property type="protein sequence ID" value="VAX37176.1"/>
    <property type="molecule type" value="Genomic_DNA"/>
</dbReference>
<dbReference type="HAMAP" id="MF_01337_B">
    <property type="entry name" value="Ribosomal_uL18_B"/>
    <property type="match status" value="1"/>
</dbReference>
<sequence length="122" mass="13773">MGVKKTKEEQRIYRHRRIRKKISGTAQQPRLYIHRSLKNFHAQIFDDTIGKVILGISTLNKDVRSQNKNCGNIAAAINLGKIIATEAQKKGIKKVSFDRGGHLYHGRVKAFAEAARQGGMEF</sequence>
<dbReference type="InterPro" id="IPR057268">
    <property type="entry name" value="Ribosomal_L18"/>
</dbReference>
<dbReference type="InterPro" id="IPR004389">
    <property type="entry name" value="Ribosomal_uL18_bac-type"/>
</dbReference>
<evidence type="ECO:0000256" key="3">
    <source>
        <dbReference type="ARBA" id="ARBA00022884"/>
    </source>
</evidence>
<dbReference type="GO" id="GO:0022625">
    <property type="term" value="C:cytosolic large ribosomal subunit"/>
    <property type="evidence" value="ECO:0007669"/>
    <property type="project" value="TreeGrafter"/>
</dbReference>
<comment type="similarity">
    <text evidence="1">Belongs to the universal ribosomal protein uL18 family.</text>
</comment>
<dbReference type="PANTHER" id="PTHR12899:SF3">
    <property type="entry name" value="LARGE RIBOSOMAL SUBUNIT PROTEIN UL18M"/>
    <property type="match status" value="1"/>
</dbReference>
<keyword evidence="5" id="KW-0687">Ribonucleoprotein</keyword>
<evidence type="ECO:0000256" key="2">
    <source>
        <dbReference type="ARBA" id="ARBA00022730"/>
    </source>
</evidence>
<name>A0A3B1D2Q2_9ZZZZ</name>
<evidence type="ECO:0000256" key="1">
    <source>
        <dbReference type="ARBA" id="ARBA00007116"/>
    </source>
</evidence>
<keyword evidence="4 6" id="KW-0689">Ribosomal protein</keyword>
<proteinExistence type="inferred from homology"/>
<dbReference type="GO" id="GO:0003735">
    <property type="term" value="F:structural constituent of ribosome"/>
    <property type="evidence" value="ECO:0007669"/>
    <property type="project" value="InterPro"/>
</dbReference>
<dbReference type="Pfam" id="PF00861">
    <property type="entry name" value="Ribosomal_L18p"/>
    <property type="match status" value="1"/>
</dbReference>
<evidence type="ECO:0000256" key="4">
    <source>
        <dbReference type="ARBA" id="ARBA00022980"/>
    </source>
</evidence>
<dbReference type="AlphaFoldDB" id="A0A3B1D2Q2"/>
<organism evidence="6">
    <name type="scientific">hydrothermal vent metagenome</name>
    <dbReference type="NCBI Taxonomy" id="652676"/>
    <lineage>
        <taxon>unclassified sequences</taxon>
        <taxon>metagenomes</taxon>
        <taxon>ecological metagenomes</taxon>
    </lineage>
</organism>
<dbReference type="GO" id="GO:0006412">
    <property type="term" value="P:translation"/>
    <property type="evidence" value="ECO:0007669"/>
    <property type="project" value="InterPro"/>
</dbReference>
<dbReference type="Gene3D" id="3.30.420.100">
    <property type="match status" value="1"/>
</dbReference>
<reference evidence="6" key="1">
    <citation type="submission" date="2018-06" db="EMBL/GenBank/DDBJ databases">
        <authorList>
            <person name="Zhirakovskaya E."/>
        </authorList>
    </citation>
    <scope>NUCLEOTIDE SEQUENCE</scope>
</reference>
<dbReference type="PANTHER" id="PTHR12899">
    <property type="entry name" value="39S RIBOSOMAL PROTEIN L18, MITOCHONDRIAL"/>
    <property type="match status" value="1"/>
</dbReference>
<gene>
    <name evidence="6" type="ORF">MNBD_UNCLBAC01-782</name>
</gene>
<evidence type="ECO:0000313" key="6">
    <source>
        <dbReference type="EMBL" id="VAX37176.1"/>
    </source>
</evidence>
<protein>
    <submittedName>
        <fullName evidence="6">LSU ribosomal protein L18p (L5e)</fullName>
    </submittedName>
</protein>
<dbReference type="GO" id="GO:0008097">
    <property type="term" value="F:5S rRNA binding"/>
    <property type="evidence" value="ECO:0007669"/>
    <property type="project" value="TreeGrafter"/>
</dbReference>
<evidence type="ECO:0000256" key="5">
    <source>
        <dbReference type="ARBA" id="ARBA00023274"/>
    </source>
</evidence>
<dbReference type="CDD" id="cd00432">
    <property type="entry name" value="Ribosomal_L18_L5e"/>
    <property type="match status" value="1"/>
</dbReference>
<accession>A0A3B1D2Q2</accession>
<dbReference type="SUPFAM" id="SSF53137">
    <property type="entry name" value="Translational machinery components"/>
    <property type="match status" value="1"/>
</dbReference>
<keyword evidence="3" id="KW-0694">RNA-binding</keyword>